<accession>A0A835XJ10</accession>
<proteinExistence type="predicted"/>
<dbReference type="AlphaFoldDB" id="A0A835XJ10"/>
<evidence type="ECO:0000313" key="2">
    <source>
        <dbReference type="EMBL" id="KAG2483186.1"/>
    </source>
</evidence>
<dbReference type="Proteomes" id="UP000612055">
    <property type="component" value="Unassembled WGS sequence"/>
</dbReference>
<reference evidence="2" key="1">
    <citation type="journal article" date="2020" name="bioRxiv">
        <title>Comparative genomics of Chlamydomonas.</title>
        <authorList>
            <person name="Craig R.J."/>
            <person name="Hasan A.R."/>
            <person name="Ness R.W."/>
            <person name="Keightley P.D."/>
        </authorList>
    </citation>
    <scope>NUCLEOTIDE SEQUENCE</scope>
    <source>
        <strain evidence="2">CCAP 11/70</strain>
    </source>
</reference>
<sequence>MGKLSDLTAKMFGRNKDQAQPPTPEATTPKAQQESQQQAARRHRKTNSAPVEMELGVFTSDSKRQPLLVEDE</sequence>
<gene>
    <name evidence="2" type="ORF">HYH03_017921</name>
</gene>
<name>A0A835XJ10_9CHLO</name>
<feature type="region of interest" description="Disordered" evidence="1">
    <location>
        <begin position="1"/>
        <end position="72"/>
    </location>
</feature>
<comment type="caution">
    <text evidence="2">The sequence shown here is derived from an EMBL/GenBank/DDBJ whole genome shotgun (WGS) entry which is preliminary data.</text>
</comment>
<organism evidence="2 3">
    <name type="scientific">Edaphochlamys debaryana</name>
    <dbReference type="NCBI Taxonomy" id="47281"/>
    <lineage>
        <taxon>Eukaryota</taxon>
        <taxon>Viridiplantae</taxon>
        <taxon>Chlorophyta</taxon>
        <taxon>core chlorophytes</taxon>
        <taxon>Chlorophyceae</taxon>
        <taxon>CS clade</taxon>
        <taxon>Chlamydomonadales</taxon>
        <taxon>Chlamydomonadales incertae sedis</taxon>
        <taxon>Edaphochlamys</taxon>
    </lineage>
</organism>
<evidence type="ECO:0000313" key="3">
    <source>
        <dbReference type="Proteomes" id="UP000612055"/>
    </source>
</evidence>
<feature type="compositionally biased region" description="Low complexity" evidence="1">
    <location>
        <begin position="25"/>
        <end position="39"/>
    </location>
</feature>
<dbReference type="EMBL" id="JAEHOE010000186">
    <property type="protein sequence ID" value="KAG2483186.1"/>
    <property type="molecule type" value="Genomic_DNA"/>
</dbReference>
<keyword evidence="3" id="KW-1185">Reference proteome</keyword>
<evidence type="ECO:0000256" key="1">
    <source>
        <dbReference type="SAM" id="MobiDB-lite"/>
    </source>
</evidence>
<protein>
    <submittedName>
        <fullName evidence="2">Uncharacterized protein</fullName>
    </submittedName>
</protein>